<name>A0A0P7YMD8_9CYAN</name>
<dbReference type="AlphaFoldDB" id="A0A0P7YMD8"/>
<sequence>NLRTLAPSIGSVLLQLPTGKRFTHFITSFVSQLGEALVLSSWGAEGGRDSSRRPAHLQHPL</sequence>
<comment type="caution">
    <text evidence="1">The sequence shown here is derived from an EMBL/GenBank/DDBJ whole genome shotgun (WGS) entry which is preliminary data.</text>
</comment>
<reference evidence="1 2" key="1">
    <citation type="submission" date="2015-09" db="EMBL/GenBank/DDBJ databases">
        <title>Identification and resolution of microdiversity through metagenomic sequencing of parallel consortia.</title>
        <authorList>
            <person name="Nelson W.C."/>
            <person name="Romine M.F."/>
            <person name="Lindemann S.R."/>
        </authorList>
    </citation>
    <scope>NUCLEOTIDE SEQUENCE [LARGE SCALE GENOMIC DNA]</scope>
    <source>
        <strain evidence="1">Ana</strain>
    </source>
</reference>
<gene>
    <name evidence="1" type="ORF">HLUCCA11_23730</name>
</gene>
<protein>
    <submittedName>
        <fullName evidence="1">Uncharacterized protein</fullName>
    </submittedName>
</protein>
<evidence type="ECO:0000313" key="1">
    <source>
        <dbReference type="EMBL" id="KPQ31457.1"/>
    </source>
</evidence>
<organism evidence="1 2">
    <name type="scientific">Phormidesmis priestleyi Ana</name>
    <dbReference type="NCBI Taxonomy" id="1666911"/>
    <lineage>
        <taxon>Bacteria</taxon>
        <taxon>Bacillati</taxon>
        <taxon>Cyanobacteriota</taxon>
        <taxon>Cyanophyceae</taxon>
        <taxon>Leptolyngbyales</taxon>
        <taxon>Leptolyngbyaceae</taxon>
        <taxon>Phormidesmis</taxon>
    </lineage>
</organism>
<proteinExistence type="predicted"/>
<dbReference type="EMBL" id="LJZR01000102">
    <property type="protein sequence ID" value="KPQ31457.1"/>
    <property type="molecule type" value="Genomic_DNA"/>
</dbReference>
<evidence type="ECO:0000313" key="2">
    <source>
        <dbReference type="Proteomes" id="UP000050465"/>
    </source>
</evidence>
<feature type="non-terminal residue" evidence="1">
    <location>
        <position position="1"/>
    </location>
</feature>
<accession>A0A0P7YMD8</accession>
<dbReference type="Proteomes" id="UP000050465">
    <property type="component" value="Unassembled WGS sequence"/>
</dbReference>